<evidence type="ECO:0000313" key="3">
    <source>
        <dbReference type="Proteomes" id="UP000178448"/>
    </source>
</evidence>
<dbReference type="AlphaFoldDB" id="A0A1F5YVY7"/>
<feature type="transmembrane region" description="Helical" evidence="1">
    <location>
        <begin position="336"/>
        <end position="357"/>
    </location>
</feature>
<feature type="transmembrane region" description="Helical" evidence="1">
    <location>
        <begin position="111"/>
        <end position="139"/>
    </location>
</feature>
<accession>A0A1F5YVY7</accession>
<protein>
    <recommendedName>
        <fullName evidence="4">Glycosyltransferase RgtA/B/C/D-like domain-containing protein</fullName>
    </recommendedName>
</protein>
<proteinExistence type="predicted"/>
<dbReference type="EMBL" id="MFJD01000004">
    <property type="protein sequence ID" value="OGG04285.1"/>
    <property type="molecule type" value="Genomic_DNA"/>
</dbReference>
<feature type="transmembrane region" description="Helical" evidence="1">
    <location>
        <begin position="257"/>
        <end position="275"/>
    </location>
</feature>
<keyword evidence="1" id="KW-0812">Transmembrane</keyword>
<reference evidence="2 3" key="1">
    <citation type="journal article" date="2016" name="Nat. Commun.">
        <title>Thousands of microbial genomes shed light on interconnected biogeochemical processes in an aquifer system.</title>
        <authorList>
            <person name="Anantharaman K."/>
            <person name="Brown C.T."/>
            <person name="Hug L.A."/>
            <person name="Sharon I."/>
            <person name="Castelle C.J."/>
            <person name="Probst A.J."/>
            <person name="Thomas B.C."/>
            <person name="Singh A."/>
            <person name="Wilkins M.J."/>
            <person name="Karaoz U."/>
            <person name="Brodie E.L."/>
            <person name="Williams K.H."/>
            <person name="Hubbard S.S."/>
            <person name="Banfield J.F."/>
        </authorList>
    </citation>
    <scope>NUCLEOTIDE SEQUENCE [LARGE SCALE GENOMIC DNA]</scope>
</reference>
<comment type="caution">
    <text evidence="2">The sequence shown here is derived from an EMBL/GenBank/DDBJ whole genome shotgun (WGS) entry which is preliminary data.</text>
</comment>
<name>A0A1F5YVY7_9BACT</name>
<dbReference type="STRING" id="1798374.A2Z33_04000"/>
<organism evidence="2 3">
    <name type="scientific">Candidatus Gottesmanbacteria bacterium RBG_16_52_11</name>
    <dbReference type="NCBI Taxonomy" id="1798374"/>
    <lineage>
        <taxon>Bacteria</taxon>
        <taxon>Candidatus Gottesmaniibacteriota</taxon>
    </lineage>
</organism>
<sequence length="495" mass="56817">MRLIPVLIRKQTLLTIVFLLYIALILFGVFHHEPWRDEAHAWMMARQDSIPTIIDNAKYEGTPVLWFMMLVPFAKFGFPYQTMNFLHGVIAITFAFLLLKYGKFPSVVKVLMLFSYFFAYEYSIIARNYVLTVVLLFAIASLHALRFDRPLRYATLVALLFQTNLYSIVPAGVLMVLNGFQLMRSRLLSPQRLAALSIMFASALITFFMLIPDPAYSINPDIPKYPLEQIPVILRNAFIPSFDHYRPLNLDVQSMDGAISIITAILFIALFVKVLRNGSALLITAASLGWLLLINAFIHTGNTRHHGLFQVYIIFLWWFSETVQAGKSKFESGVKAIFFTSLSILLVISWAYTAYLYSQDYTSNFSGSKNTAEFIVTRNLLHMDIVAYRSSHGIAVLPYFKDKQFWYPEYGKTGYYNLFDVRYHKPADVLKPADALVRIKATFGTKPHLLLLSSPIEYTFPGGYDGYELLYESRGSYIWSSWPEEFFLYSYGDVN</sequence>
<evidence type="ECO:0000313" key="2">
    <source>
        <dbReference type="EMBL" id="OGG04285.1"/>
    </source>
</evidence>
<keyword evidence="1" id="KW-1133">Transmembrane helix</keyword>
<evidence type="ECO:0000256" key="1">
    <source>
        <dbReference type="SAM" id="Phobius"/>
    </source>
</evidence>
<feature type="transmembrane region" description="Helical" evidence="1">
    <location>
        <begin position="192"/>
        <end position="211"/>
    </location>
</feature>
<feature type="transmembrane region" description="Helical" evidence="1">
    <location>
        <begin position="12"/>
        <end position="30"/>
    </location>
</feature>
<keyword evidence="1" id="KW-0472">Membrane</keyword>
<feature type="transmembrane region" description="Helical" evidence="1">
    <location>
        <begin position="78"/>
        <end position="99"/>
    </location>
</feature>
<gene>
    <name evidence="2" type="ORF">A2Z33_04000</name>
</gene>
<dbReference type="Proteomes" id="UP000178448">
    <property type="component" value="Unassembled WGS sequence"/>
</dbReference>
<evidence type="ECO:0008006" key="4">
    <source>
        <dbReference type="Google" id="ProtNLM"/>
    </source>
</evidence>
<feature type="transmembrane region" description="Helical" evidence="1">
    <location>
        <begin position="159"/>
        <end position="180"/>
    </location>
</feature>
<feature type="transmembrane region" description="Helical" evidence="1">
    <location>
        <begin position="282"/>
        <end position="301"/>
    </location>
</feature>